<dbReference type="GO" id="GO:0006040">
    <property type="term" value="P:amino sugar metabolic process"/>
    <property type="evidence" value="ECO:0007669"/>
    <property type="project" value="InterPro"/>
</dbReference>
<name>A0A381QU54_9ZZZZ</name>
<dbReference type="EMBL" id="UINC01001463">
    <property type="protein sequence ID" value="SUZ81327.1"/>
    <property type="molecule type" value="Genomic_DNA"/>
</dbReference>
<proteinExistence type="predicted"/>
<dbReference type="Pfam" id="PF03702">
    <property type="entry name" value="AnmK"/>
    <property type="match status" value="1"/>
</dbReference>
<evidence type="ECO:0000313" key="1">
    <source>
        <dbReference type="EMBL" id="SUZ81327.1"/>
    </source>
</evidence>
<organism evidence="1">
    <name type="scientific">marine metagenome</name>
    <dbReference type="NCBI Taxonomy" id="408172"/>
    <lineage>
        <taxon>unclassified sequences</taxon>
        <taxon>metagenomes</taxon>
        <taxon>ecological metagenomes</taxon>
    </lineage>
</organism>
<evidence type="ECO:0008006" key="2">
    <source>
        <dbReference type="Google" id="ProtNLM"/>
    </source>
</evidence>
<accession>A0A381QU54</accession>
<dbReference type="PANTHER" id="PTHR30605">
    <property type="entry name" value="ANHYDRO-N-ACETYLMURAMIC ACID KINASE"/>
    <property type="match status" value="1"/>
</dbReference>
<dbReference type="SUPFAM" id="SSF53067">
    <property type="entry name" value="Actin-like ATPase domain"/>
    <property type="match status" value="1"/>
</dbReference>
<dbReference type="NCBIfam" id="NF007141">
    <property type="entry name" value="PRK09585.1-5"/>
    <property type="match status" value="1"/>
</dbReference>
<protein>
    <recommendedName>
        <fullName evidence="2">Anhydro-N-acetylmuramic acid kinase</fullName>
    </recommendedName>
</protein>
<dbReference type="GO" id="GO:0009254">
    <property type="term" value="P:peptidoglycan turnover"/>
    <property type="evidence" value="ECO:0007669"/>
    <property type="project" value="InterPro"/>
</dbReference>
<dbReference type="InterPro" id="IPR043129">
    <property type="entry name" value="ATPase_NBD"/>
</dbReference>
<dbReference type="GO" id="GO:0005524">
    <property type="term" value="F:ATP binding"/>
    <property type="evidence" value="ECO:0007669"/>
    <property type="project" value="InterPro"/>
</dbReference>
<gene>
    <name evidence="1" type="ORF">METZ01_LOCUS34181</name>
</gene>
<dbReference type="GO" id="GO:0016773">
    <property type="term" value="F:phosphotransferase activity, alcohol group as acceptor"/>
    <property type="evidence" value="ECO:0007669"/>
    <property type="project" value="InterPro"/>
</dbReference>
<sequence length="373" mass="42515">MNKQNMSIRKKYNVIGIMSGTSMDGLDCSFIKTNGTNFVQIIKESTFEFTPHYKNKLRKIISKAPKNNLSQQIKYFYENEDYITNNLLKYIRIFLRKINTKKNIIDLIGISGQTVLHNPKKKISIQLGSCSKINKILHIPIIGNFRENDINNGGQGAPIGSFYHKYILNKVSKKTAIINLGGISNITYSSTKELIAFDMGPGNSLIDDLTFYFYKKRFDHKGNYAKKGSLIKEILNDFQKDVFFKQNYPKSLDREYFNRFFNILKNKKNTDSIHTASMMSVMSIIMGIKLLKKNIKKIIVTGGGRKNNFLMKSIGSELNKIKIMNIDQFGYNGDLLEAQMFAYLAVRSLKKLPLSTPNTTGVNKSITGGYLFS</sequence>
<reference evidence="1" key="1">
    <citation type="submission" date="2018-05" db="EMBL/GenBank/DDBJ databases">
        <authorList>
            <person name="Lanie J.A."/>
            <person name="Ng W.-L."/>
            <person name="Kazmierczak K.M."/>
            <person name="Andrzejewski T.M."/>
            <person name="Davidsen T.M."/>
            <person name="Wayne K.J."/>
            <person name="Tettelin H."/>
            <person name="Glass J.I."/>
            <person name="Rusch D."/>
            <person name="Podicherti R."/>
            <person name="Tsui H.-C.T."/>
            <person name="Winkler M.E."/>
        </authorList>
    </citation>
    <scope>NUCLEOTIDE SEQUENCE</scope>
</reference>
<dbReference type="PANTHER" id="PTHR30605:SF0">
    <property type="entry name" value="ANHYDRO-N-ACETYLMURAMIC ACID KINASE"/>
    <property type="match status" value="1"/>
</dbReference>
<dbReference type="Gene3D" id="3.30.420.40">
    <property type="match status" value="2"/>
</dbReference>
<dbReference type="AlphaFoldDB" id="A0A381QU54"/>
<dbReference type="InterPro" id="IPR005338">
    <property type="entry name" value="Anhydro_N_Ac-Mur_kinase"/>
</dbReference>